<dbReference type="EMBL" id="RBDY01000037">
    <property type="protein sequence ID" value="RKN14748.1"/>
    <property type="molecule type" value="Genomic_DNA"/>
</dbReference>
<keyword evidence="5" id="KW-1185">Reference proteome</keyword>
<protein>
    <submittedName>
        <fullName evidence="3">Hydantoinase/oxoprolinase family protein</fullName>
    </submittedName>
</protein>
<dbReference type="PANTHER" id="PTHR11365">
    <property type="entry name" value="5-OXOPROLINASE RELATED"/>
    <property type="match status" value="1"/>
</dbReference>
<dbReference type="Proteomes" id="UP000275024">
    <property type="component" value="Unassembled WGS sequence"/>
</dbReference>
<evidence type="ECO:0000313" key="5">
    <source>
        <dbReference type="Proteomes" id="UP000268652"/>
    </source>
</evidence>
<gene>
    <name evidence="4" type="ORF">D7318_28735</name>
    <name evidence="3" type="ORF">D7319_28975</name>
</gene>
<accession>A0A3A9VU14</accession>
<dbReference type="Gene3D" id="3.30.420.40">
    <property type="match status" value="1"/>
</dbReference>
<dbReference type="RefSeq" id="WP_120700167.1">
    <property type="nucleotide sequence ID" value="NZ_RBDX01000038.1"/>
</dbReference>
<feature type="domain" description="Hydantoinase A/oxoprolinase" evidence="1">
    <location>
        <begin position="191"/>
        <end position="361"/>
    </location>
</feature>
<proteinExistence type="predicted"/>
<evidence type="ECO:0000313" key="6">
    <source>
        <dbReference type="Proteomes" id="UP000275024"/>
    </source>
</evidence>
<dbReference type="GO" id="GO:0016787">
    <property type="term" value="F:hydrolase activity"/>
    <property type="evidence" value="ECO:0007669"/>
    <property type="project" value="InterPro"/>
</dbReference>
<dbReference type="OrthoDB" id="9768323at2"/>
<sequence>MHIGIDVGGTNTDAVLMSGETMLASVKRPTSANVTDGIVAALAGLAEAGPLDASAVAAVMIGTTQFTNAVVERRQLSRTGVVRLGLPAGTGVPPMSDWPRDLAATVGHHVHQAHGGNEFDGRVLSPLRPDELRAIGERLAADGVDAVAISSIFSPVSQDAELTAESLLREALPEARYSLSHRIGRLGLLERENATILNAALLGFAETVTEAFTAALTSSGIDAPLYLSQNDGTLMDVMYARSYPVSTFASGPTNSMRGAALLTGLADCVVIDVGGTTSDIGMLAGGFPRQAGSEVDIGGVRSNFRMPDVVSVGIGGGSRIRSEGGVTVGPDSVGHALRERALVFGGDTLTATDVAVAAGLAAVGDPALVRGLDRHLVRHALERITHRIAETADLMRVTPDPLPAVLVGGGSVLLGDRLPGFDSVVRPGDAGVANAIGASIAQAGGEVDRIYPLGTGDRAKATEAARTEAVERAVAAGADPATVEVVDIDELPISYLPGNSVRIRAKAVGNLLLGETR</sequence>
<evidence type="ECO:0000259" key="1">
    <source>
        <dbReference type="Pfam" id="PF01968"/>
    </source>
</evidence>
<evidence type="ECO:0000313" key="4">
    <source>
        <dbReference type="EMBL" id="RKN14748.1"/>
    </source>
</evidence>
<dbReference type="Pfam" id="PF05378">
    <property type="entry name" value="Hydant_A_N"/>
    <property type="match status" value="1"/>
</dbReference>
<dbReference type="Proteomes" id="UP000268652">
    <property type="component" value="Unassembled WGS sequence"/>
</dbReference>
<dbReference type="PANTHER" id="PTHR11365:SF10">
    <property type="entry name" value="HYDANTOINASE_OXOPROLINASE"/>
    <property type="match status" value="1"/>
</dbReference>
<dbReference type="InterPro" id="IPR045079">
    <property type="entry name" value="Oxoprolinase-like"/>
</dbReference>
<dbReference type="SUPFAM" id="SSF53067">
    <property type="entry name" value="Actin-like ATPase domain"/>
    <property type="match status" value="2"/>
</dbReference>
<organism evidence="3 6">
    <name type="scientific">Streptomyces radicis</name>
    <dbReference type="NCBI Taxonomy" id="1750517"/>
    <lineage>
        <taxon>Bacteria</taxon>
        <taxon>Bacillati</taxon>
        <taxon>Actinomycetota</taxon>
        <taxon>Actinomycetes</taxon>
        <taxon>Kitasatosporales</taxon>
        <taxon>Streptomycetaceae</taxon>
        <taxon>Streptomyces</taxon>
    </lineage>
</organism>
<dbReference type="Pfam" id="PF01968">
    <property type="entry name" value="Hydantoinase_A"/>
    <property type="match status" value="1"/>
</dbReference>
<dbReference type="InterPro" id="IPR002821">
    <property type="entry name" value="Hydantoinase_A"/>
</dbReference>
<evidence type="ECO:0000313" key="3">
    <source>
        <dbReference type="EMBL" id="RKN04230.1"/>
    </source>
</evidence>
<comment type="caution">
    <text evidence="3">The sequence shown here is derived from an EMBL/GenBank/DDBJ whole genome shotgun (WGS) entry which is preliminary data.</text>
</comment>
<evidence type="ECO:0000259" key="2">
    <source>
        <dbReference type="Pfam" id="PF05378"/>
    </source>
</evidence>
<dbReference type="InterPro" id="IPR008040">
    <property type="entry name" value="Hydant_A_N"/>
</dbReference>
<dbReference type="AlphaFoldDB" id="A0A3A9VU14"/>
<name>A0A3A9VU14_9ACTN</name>
<reference evidence="5 6" key="1">
    <citation type="submission" date="2018-09" db="EMBL/GenBank/DDBJ databases">
        <title>Streptomyces sp. nov. DS1-2, an endophytic actinomycete isolated from roots of Dendrobium scabrilingue.</title>
        <authorList>
            <person name="Kuncharoen N."/>
            <person name="Kudo T."/>
            <person name="Ohkuma M."/>
            <person name="Yuki M."/>
            <person name="Tanasupawat S."/>
        </authorList>
    </citation>
    <scope>NUCLEOTIDE SEQUENCE [LARGE SCALE GENOMIC DNA]</scope>
    <source>
        <strain evidence="3 6">AZ1-7</strain>
        <strain evidence="4 5">DS1-2</strain>
    </source>
</reference>
<dbReference type="InterPro" id="IPR043129">
    <property type="entry name" value="ATPase_NBD"/>
</dbReference>
<feature type="domain" description="Hydantoinase/oxoprolinase N-terminal" evidence="2">
    <location>
        <begin position="2"/>
        <end position="171"/>
    </location>
</feature>
<dbReference type="EMBL" id="RBDX01000038">
    <property type="protein sequence ID" value="RKN04230.1"/>
    <property type="molecule type" value="Genomic_DNA"/>
</dbReference>